<evidence type="ECO:0000313" key="4">
    <source>
        <dbReference type="EMBL" id="SDW34975.1"/>
    </source>
</evidence>
<dbReference type="InterPro" id="IPR027417">
    <property type="entry name" value="P-loop_NTPase"/>
</dbReference>
<organism evidence="4 5">
    <name type="scientific">Aidingimonas halophila</name>
    <dbReference type="NCBI Taxonomy" id="574349"/>
    <lineage>
        <taxon>Bacteria</taxon>
        <taxon>Pseudomonadati</taxon>
        <taxon>Pseudomonadota</taxon>
        <taxon>Gammaproteobacteria</taxon>
        <taxon>Oceanospirillales</taxon>
        <taxon>Halomonadaceae</taxon>
        <taxon>Aidingimonas</taxon>
    </lineage>
</organism>
<protein>
    <submittedName>
        <fullName evidence="4">Phosphonate transport system ATP-binding protein</fullName>
    </submittedName>
</protein>
<dbReference type="InterPro" id="IPR003593">
    <property type="entry name" value="AAA+_ATPase"/>
</dbReference>
<dbReference type="AlphaFoldDB" id="A0A1H2SU40"/>
<dbReference type="Proteomes" id="UP000198500">
    <property type="component" value="Unassembled WGS sequence"/>
</dbReference>
<dbReference type="EMBL" id="FNNI01000001">
    <property type="protein sequence ID" value="SDW34975.1"/>
    <property type="molecule type" value="Genomic_DNA"/>
</dbReference>
<dbReference type="InterPro" id="IPR003439">
    <property type="entry name" value="ABC_transporter-like_ATP-bd"/>
</dbReference>
<dbReference type="SMART" id="SM00382">
    <property type="entry name" value="AAA"/>
    <property type="match status" value="1"/>
</dbReference>
<dbReference type="RefSeq" id="WP_092568027.1">
    <property type="nucleotide sequence ID" value="NZ_BMXH01000001.1"/>
</dbReference>
<evidence type="ECO:0000313" key="5">
    <source>
        <dbReference type="Proteomes" id="UP000198500"/>
    </source>
</evidence>
<evidence type="ECO:0000256" key="2">
    <source>
        <dbReference type="ARBA" id="ARBA00022840"/>
    </source>
</evidence>
<dbReference type="PANTHER" id="PTHR42794:SF2">
    <property type="entry name" value="ABC TRANSPORTER ATP-BINDING PROTEIN"/>
    <property type="match status" value="1"/>
</dbReference>
<feature type="domain" description="ABC transporter" evidence="3">
    <location>
        <begin position="4"/>
        <end position="218"/>
    </location>
</feature>
<dbReference type="SUPFAM" id="SSF52540">
    <property type="entry name" value="P-loop containing nucleoside triphosphate hydrolases"/>
    <property type="match status" value="1"/>
</dbReference>
<name>A0A1H2SU40_9GAMM</name>
<dbReference type="STRING" id="574349.SAMN05443545_101652"/>
<dbReference type="Gene3D" id="3.40.50.300">
    <property type="entry name" value="P-loop containing nucleotide triphosphate hydrolases"/>
    <property type="match status" value="1"/>
</dbReference>
<keyword evidence="5" id="KW-1185">Reference proteome</keyword>
<dbReference type="PANTHER" id="PTHR42794">
    <property type="entry name" value="HEMIN IMPORT ATP-BINDING PROTEIN HMUV"/>
    <property type="match status" value="1"/>
</dbReference>
<keyword evidence="2 4" id="KW-0067">ATP-binding</keyword>
<dbReference type="OrthoDB" id="9802264at2"/>
<gene>
    <name evidence="4" type="ORF">SAMN05443545_101652</name>
</gene>
<keyword evidence="1" id="KW-0547">Nucleotide-binding</keyword>
<sequence>MTSLTLHEVVADYGEGRVLGPLSLTLSPGERVALVGKSGAGKSTLLHLMYSHWRHRNAALIPQQLGLVDTLSTFHNVYMGGLPRHSIHHNLITLARPFRRDIDAIFPLLERLEIADKCWNRAGELSGGQRQRIAAARALYQAGSVLLADEPVSSLDGPQAAAAMTALTETYDTAVLAMHDVELALRFCDRVIGIDQGTIALDQPSRRLATSDVLPLYAS</sequence>
<dbReference type="Pfam" id="PF00005">
    <property type="entry name" value="ABC_tran"/>
    <property type="match status" value="1"/>
</dbReference>
<dbReference type="PROSITE" id="PS50893">
    <property type="entry name" value="ABC_TRANSPORTER_2"/>
    <property type="match status" value="1"/>
</dbReference>
<dbReference type="GO" id="GO:0016887">
    <property type="term" value="F:ATP hydrolysis activity"/>
    <property type="evidence" value="ECO:0007669"/>
    <property type="project" value="InterPro"/>
</dbReference>
<evidence type="ECO:0000256" key="1">
    <source>
        <dbReference type="ARBA" id="ARBA00022741"/>
    </source>
</evidence>
<evidence type="ECO:0000259" key="3">
    <source>
        <dbReference type="PROSITE" id="PS50893"/>
    </source>
</evidence>
<proteinExistence type="predicted"/>
<reference evidence="4 5" key="1">
    <citation type="submission" date="2016-10" db="EMBL/GenBank/DDBJ databases">
        <authorList>
            <person name="de Groot N.N."/>
        </authorList>
    </citation>
    <scope>NUCLEOTIDE SEQUENCE [LARGE SCALE GENOMIC DNA]</scope>
    <source>
        <strain evidence="4 5">DSM 19219</strain>
    </source>
</reference>
<accession>A0A1H2SU40</accession>
<dbReference type="GO" id="GO:0005524">
    <property type="term" value="F:ATP binding"/>
    <property type="evidence" value="ECO:0007669"/>
    <property type="project" value="UniProtKB-KW"/>
</dbReference>